<keyword evidence="4" id="KW-1185">Reference proteome</keyword>
<gene>
    <name evidence="3" type="ORF">ACFFIC_17950</name>
</gene>
<proteinExistence type="inferred from homology"/>
<accession>A0ABV6IXH5</accession>
<comment type="caution">
    <text evidence="3">The sequence shown here is derived from an EMBL/GenBank/DDBJ whole genome shotgun (WGS) entry which is preliminary data.</text>
</comment>
<dbReference type="InterPro" id="IPR002347">
    <property type="entry name" value="SDR_fam"/>
</dbReference>
<dbReference type="PROSITE" id="PS00061">
    <property type="entry name" value="ADH_SHORT"/>
    <property type="match status" value="1"/>
</dbReference>
<evidence type="ECO:0000259" key="2">
    <source>
        <dbReference type="SMART" id="SM00822"/>
    </source>
</evidence>
<protein>
    <submittedName>
        <fullName evidence="3">SDR family oxidoreductase</fullName>
    </submittedName>
</protein>
<dbReference type="InterPro" id="IPR020904">
    <property type="entry name" value="Sc_DH/Rdtase_CS"/>
</dbReference>
<feature type="domain" description="Ketoreductase" evidence="2">
    <location>
        <begin position="6"/>
        <end position="168"/>
    </location>
</feature>
<dbReference type="SUPFAM" id="SSF51735">
    <property type="entry name" value="NAD(P)-binding Rossmann-fold domains"/>
    <property type="match status" value="1"/>
</dbReference>
<evidence type="ECO:0000313" key="4">
    <source>
        <dbReference type="Proteomes" id="UP001589789"/>
    </source>
</evidence>
<dbReference type="RefSeq" id="WP_377052828.1">
    <property type="nucleotide sequence ID" value="NZ_JBHLVZ010000060.1"/>
</dbReference>
<dbReference type="PANTHER" id="PTHR42760">
    <property type="entry name" value="SHORT-CHAIN DEHYDROGENASES/REDUCTASES FAMILY MEMBER"/>
    <property type="match status" value="1"/>
</dbReference>
<name>A0ABV6IXH5_9PROT</name>
<dbReference type="Gene3D" id="3.40.50.720">
    <property type="entry name" value="NAD(P)-binding Rossmann-like Domain"/>
    <property type="match status" value="1"/>
</dbReference>
<dbReference type="PANTHER" id="PTHR42760:SF129">
    <property type="entry name" value="OXIDOREDUCTASE"/>
    <property type="match status" value="1"/>
</dbReference>
<evidence type="ECO:0000256" key="1">
    <source>
        <dbReference type="ARBA" id="ARBA00006484"/>
    </source>
</evidence>
<dbReference type="PRINTS" id="PR00081">
    <property type="entry name" value="GDHRDH"/>
</dbReference>
<evidence type="ECO:0000313" key="3">
    <source>
        <dbReference type="EMBL" id="MFC0387415.1"/>
    </source>
</evidence>
<dbReference type="InterPro" id="IPR036291">
    <property type="entry name" value="NAD(P)-bd_dom_sf"/>
</dbReference>
<dbReference type="Pfam" id="PF13561">
    <property type="entry name" value="adh_short_C2"/>
    <property type="match status" value="1"/>
</dbReference>
<reference evidence="3 4" key="1">
    <citation type="submission" date="2024-09" db="EMBL/GenBank/DDBJ databases">
        <authorList>
            <person name="Sun Q."/>
            <person name="Mori K."/>
        </authorList>
    </citation>
    <scope>NUCLEOTIDE SEQUENCE [LARGE SCALE GENOMIC DNA]</scope>
    <source>
        <strain evidence="3 4">CCM 7468</strain>
    </source>
</reference>
<dbReference type="InterPro" id="IPR057326">
    <property type="entry name" value="KR_dom"/>
</dbReference>
<dbReference type="EMBL" id="JBHLVZ010000060">
    <property type="protein sequence ID" value="MFC0387415.1"/>
    <property type="molecule type" value="Genomic_DNA"/>
</dbReference>
<dbReference type="Proteomes" id="UP001589789">
    <property type="component" value="Unassembled WGS sequence"/>
</dbReference>
<comment type="similarity">
    <text evidence="1">Belongs to the short-chain dehydrogenases/reductases (SDR) family.</text>
</comment>
<sequence length="235" mass="24611">MAEGKRVALVTGGAKGIGRGIAQRLAADGWHVVTADTEAEGPPGAARHVRADIGDEAAVRALVDGIAATEARLDGLVCNAGIMVRKPLRDLSLEEWSRVIGTNLTSTYLLARASEALLRRARGAIVTMASTRAHQSEPDTESYAASKGGLVALTHALAISLGPDVRANVISPGWINVREETLSKADNAQHPAGRVGRPEDIAALAAWLLGPESGFVTGAEFISDGGMTRKMIYED</sequence>
<dbReference type="PRINTS" id="PR00080">
    <property type="entry name" value="SDRFAMILY"/>
</dbReference>
<organism evidence="3 4">
    <name type="scientific">Muricoccus vinaceus</name>
    <dbReference type="NCBI Taxonomy" id="424704"/>
    <lineage>
        <taxon>Bacteria</taxon>
        <taxon>Pseudomonadati</taxon>
        <taxon>Pseudomonadota</taxon>
        <taxon>Alphaproteobacteria</taxon>
        <taxon>Acetobacterales</taxon>
        <taxon>Roseomonadaceae</taxon>
        <taxon>Muricoccus</taxon>
    </lineage>
</organism>
<dbReference type="SMART" id="SM00822">
    <property type="entry name" value="PKS_KR"/>
    <property type="match status" value="1"/>
</dbReference>